<keyword evidence="3" id="KW-1185">Reference proteome</keyword>
<dbReference type="EMBL" id="JAPTGG010000019">
    <property type="protein sequence ID" value="MCZ0866986.1"/>
    <property type="molecule type" value="Genomic_DNA"/>
</dbReference>
<reference evidence="2 3" key="1">
    <citation type="submission" date="2022-12" db="EMBL/GenBank/DDBJ databases">
        <title>Dasania phycosphaerae sp. nov., isolated from particulate material of the south coast of Korea.</title>
        <authorList>
            <person name="Jiang Y."/>
        </authorList>
    </citation>
    <scope>NUCLEOTIDE SEQUENCE [LARGE SCALE GENOMIC DNA]</scope>
    <source>
        <strain evidence="2 3">GY-19</strain>
    </source>
</reference>
<evidence type="ECO:0000313" key="3">
    <source>
        <dbReference type="Proteomes" id="UP001069090"/>
    </source>
</evidence>
<keyword evidence="1" id="KW-1133">Transmembrane helix</keyword>
<evidence type="ECO:0000256" key="1">
    <source>
        <dbReference type="SAM" id="Phobius"/>
    </source>
</evidence>
<evidence type="ECO:0000313" key="2">
    <source>
        <dbReference type="EMBL" id="MCZ0866986.1"/>
    </source>
</evidence>
<name>A0A9J6RRJ9_9GAMM</name>
<accession>A0A9J6RRJ9</accession>
<feature type="transmembrane region" description="Helical" evidence="1">
    <location>
        <begin position="91"/>
        <end position="110"/>
    </location>
</feature>
<gene>
    <name evidence="2" type="ORF">O0V09_17425</name>
</gene>
<keyword evidence="1" id="KW-0812">Transmembrane</keyword>
<comment type="caution">
    <text evidence="2">The sequence shown here is derived from an EMBL/GenBank/DDBJ whole genome shotgun (WGS) entry which is preliminary data.</text>
</comment>
<protein>
    <submittedName>
        <fullName evidence="2">Uncharacterized protein</fullName>
    </submittedName>
</protein>
<keyword evidence="1" id="KW-0472">Membrane</keyword>
<sequence>MNRLIAKLSIALLLTISIGAGCWLTVGDFFYELSAQDKESSEQLFEIVQKIESGEITLTKDKVIFTLTNLAESNKGMSQASLKFHEEFEHYLGFITGIVLIQAALFISIFRSRYNKNGHASPSGRTAAAQPPMP</sequence>
<dbReference type="RefSeq" id="WP_258332936.1">
    <property type="nucleotide sequence ID" value="NZ_JAPTGG010000019.1"/>
</dbReference>
<proteinExistence type="predicted"/>
<dbReference type="PROSITE" id="PS51257">
    <property type="entry name" value="PROKAR_LIPOPROTEIN"/>
    <property type="match status" value="1"/>
</dbReference>
<dbReference type="AlphaFoldDB" id="A0A9J6RRJ9"/>
<dbReference type="Proteomes" id="UP001069090">
    <property type="component" value="Unassembled WGS sequence"/>
</dbReference>
<organism evidence="2 3">
    <name type="scientific">Dasania phycosphaerae</name>
    <dbReference type="NCBI Taxonomy" id="2950436"/>
    <lineage>
        <taxon>Bacteria</taxon>
        <taxon>Pseudomonadati</taxon>
        <taxon>Pseudomonadota</taxon>
        <taxon>Gammaproteobacteria</taxon>
        <taxon>Cellvibrionales</taxon>
        <taxon>Spongiibacteraceae</taxon>
        <taxon>Dasania</taxon>
    </lineage>
</organism>